<organism evidence="2 3">
    <name type="scientific">Limnochorda pilosa</name>
    <dbReference type="NCBI Taxonomy" id="1555112"/>
    <lineage>
        <taxon>Bacteria</taxon>
        <taxon>Bacillati</taxon>
        <taxon>Bacillota</taxon>
        <taxon>Limnochordia</taxon>
        <taxon>Limnochordales</taxon>
        <taxon>Limnochordaceae</taxon>
        <taxon>Limnochorda</taxon>
    </lineage>
</organism>
<accession>A0A0K2SHX5</accession>
<dbReference type="PANTHER" id="PTHR42951">
    <property type="entry name" value="METALLO-BETA-LACTAMASE DOMAIN-CONTAINING"/>
    <property type="match status" value="1"/>
</dbReference>
<evidence type="ECO:0000313" key="3">
    <source>
        <dbReference type="Proteomes" id="UP000065807"/>
    </source>
</evidence>
<dbReference type="RefSeq" id="WP_068134587.1">
    <property type="nucleotide sequence ID" value="NZ_AP014924.1"/>
</dbReference>
<dbReference type="STRING" id="1555112.LIP_0818"/>
<reference evidence="3" key="1">
    <citation type="submission" date="2015-07" db="EMBL/GenBank/DDBJ databases">
        <title>Complete genome sequence and phylogenetic analysis of Limnochorda pilosa.</title>
        <authorList>
            <person name="Watanabe M."/>
            <person name="Kojima H."/>
            <person name="Fukui M."/>
        </authorList>
    </citation>
    <scope>NUCLEOTIDE SEQUENCE [LARGE SCALE GENOMIC DNA]</scope>
    <source>
        <strain evidence="3">HC45</strain>
    </source>
</reference>
<dbReference type="InterPro" id="IPR037482">
    <property type="entry name" value="ST1585_MBL-fold"/>
</dbReference>
<keyword evidence="3" id="KW-1185">Reference proteome</keyword>
<protein>
    <submittedName>
        <fullName evidence="2">Beta-lactamase</fullName>
    </submittedName>
</protein>
<proteinExistence type="predicted"/>
<evidence type="ECO:0000313" key="2">
    <source>
        <dbReference type="EMBL" id="BAS26675.1"/>
    </source>
</evidence>
<dbReference type="Gene3D" id="3.60.15.10">
    <property type="entry name" value="Ribonuclease Z/Hydroxyacylglutathione hydrolase-like"/>
    <property type="match status" value="1"/>
</dbReference>
<dbReference type="EMBL" id="AP014924">
    <property type="protein sequence ID" value="BAS26675.1"/>
    <property type="molecule type" value="Genomic_DNA"/>
</dbReference>
<feature type="domain" description="Metallo-beta-lactamase" evidence="1">
    <location>
        <begin position="8"/>
        <end position="234"/>
    </location>
</feature>
<name>A0A0K2SHX5_LIMPI</name>
<reference evidence="3" key="2">
    <citation type="journal article" date="2016" name="Int. J. Syst. Evol. Microbiol.">
        <title>Complete genome sequence and cell structure of Limnochorda pilosa, a Gram-negative spore-former within the phylum Firmicutes.</title>
        <authorList>
            <person name="Watanabe M."/>
            <person name="Kojima H."/>
            <person name="Fukui M."/>
        </authorList>
    </citation>
    <scope>NUCLEOTIDE SEQUENCE [LARGE SCALE GENOMIC DNA]</scope>
    <source>
        <strain evidence="3">HC45</strain>
    </source>
</reference>
<evidence type="ECO:0000259" key="1">
    <source>
        <dbReference type="SMART" id="SM00849"/>
    </source>
</evidence>
<sequence>MLDAESAGTVAAAVPVDDETFLIDLLYLDTPEGIGAYLLLDEHPALVEVGPTPDLPQLLEGVRAAGVDPQAIEYVFLTHIHLDHAGGAGVLARELPRARFLVHPVGAPHLADPTRLVRSASRLFGEAMERLYGEVVPVPAARLQVLQDGDVIRLGRRRLVAVETPGHAKHHHAYWDPDRRWLFAGDVAGIALPGVAYVHPPTPPPDIDLEAWEASIDRILALDPGGPRRLLYTHFGWQDAVEERLEELRRHLRVEAELVRAGMGEGLGVEALVERYQAHVEPELAAAAPPEKAAHYRLTISGTMNVLGWMRYWERRG</sequence>
<dbReference type="InterPro" id="IPR050855">
    <property type="entry name" value="NDM-1-like"/>
</dbReference>
<dbReference type="CDD" id="cd07726">
    <property type="entry name" value="ST1585-like_MBL-fold"/>
    <property type="match status" value="1"/>
</dbReference>
<dbReference type="PANTHER" id="PTHR42951:SF22">
    <property type="entry name" value="METALLO BETA-LACTAMASE SUPERFAMILY LIPOPROTEIN"/>
    <property type="match status" value="1"/>
</dbReference>
<dbReference type="SUPFAM" id="SSF56281">
    <property type="entry name" value="Metallo-hydrolase/oxidoreductase"/>
    <property type="match status" value="1"/>
</dbReference>
<gene>
    <name evidence="2" type="ORF">LIP_0818</name>
</gene>
<dbReference type="InterPro" id="IPR001279">
    <property type="entry name" value="Metallo-B-lactamas"/>
</dbReference>
<dbReference type="InterPro" id="IPR036866">
    <property type="entry name" value="RibonucZ/Hydroxyglut_hydro"/>
</dbReference>
<dbReference type="Proteomes" id="UP000065807">
    <property type="component" value="Chromosome"/>
</dbReference>
<dbReference type="KEGG" id="lpil:LIP_0818"/>
<dbReference type="AlphaFoldDB" id="A0A0K2SHX5"/>
<dbReference type="OrthoDB" id="333278at2"/>
<dbReference type="Pfam" id="PF00753">
    <property type="entry name" value="Lactamase_B"/>
    <property type="match status" value="1"/>
</dbReference>
<dbReference type="SMART" id="SM00849">
    <property type="entry name" value="Lactamase_B"/>
    <property type="match status" value="1"/>
</dbReference>